<feature type="transmembrane region" description="Helical" evidence="9">
    <location>
        <begin position="296"/>
        <end position="318"/>
    </location>
</feature>
<evidence type="ECO:0000256" key="6">
    <source>
        <dbReference type="ARBA" id="ARBA00022989"/>
    </source>
</evidence>
<dbReference type="PIRSF" id="PIRSF006060">
    <property type="entry name" value="AA_transporter"/>
    <property type="match status" value="1"/>
</dbReference>
<evidence type="ECO:0000256" key="9">
    <source>
        <dbReference type="SAM" id="Phobius"/>
    </source>
</evidence>
<evidence type="ECO:0000313" key="11">
    <source>
        <dbReference type="EMBL" id="QNV37464.1"/>
    </source>
</evidence>
<keyword evidence="5" id="KW-0029">Amino-acid transport</keyword>
<dbReference type="PROSITE" id="PS00218">
    <property type="entry name" value="AMINO_ACID_PERMEASE_1"/>
    <property type="match status" value="1"/>
</dbReference>
<evidence type="ECO:0000256" key="7">
    <source>
        <dbReference type="ARBA" id="ARBA00023136"/>
    </source>
</evidence>
<dbReference type="Proteomes" id="UP000516404">
    <property type="component" value="Chromosome"/>
</dbReference>
<dbReference type="EMBL" id="CP061539">
    <property type="protein sequence ID" value="QNV37464.1"/>
    <property type="molecule type" value="Genomic_DNA"/>
</dbReference>
<dbReference type="GO" id="GO:0055085">
    <property type="term" value="P:transmembrane transport"/>
    <property type="evidence" value="ECO:0007669"/>
    <property type="project" value="InterPro"/>
</dbReference>
<dbReference type="FunFam" id="1.20.1740.10:FF:000001">
    <property type="entry name" value="Amino acid permease"/>
    <property type="match status" value="1"/>
</dbReference>
<keyword evidence="4 9" id="KW-0812">Transmembrane</keyword>
<evidence type="ECO:0000256" key="4">
    <source>
        <dbReference type="ARBA" id="ARBA00022692"/>
    </source>
</evidence>
<feature type="region of interest" description="Disordered" evidence="8">
    <location>
        <begin position="1"/>
        <end position="22"/>
    </location>
</feature>
<evidence type="ECO:0000259" key="10">
    <source>
        <dbReference type="Pfam" id="PF00324"/>
    </source>
</evidence>
<feature type="transmembrane region" description="Helical" evidence="9">
    <location>
        <begin position="141"/>
        <end position="162"/>
    </location>
</feature>
<dbReference type="GO" id="GO:0016020">
    <property type="term" value="C:membrane"/>
    <property type="evidence" value="ECO:0007669"/>
    <property type="project" value="UniProtKB-SubCell"/>
</dbReference>
<comment type="subcellular location">
    <subcellularLocation>
        <location evidence="1">Membrane</location>
        <topology evidence="1">Multi-pass membrane protein</topology>
    </subcellularLocation>
</comment>
<keyword evidence="12" id="KW-1185">Reference proteome</keyword>
<feature type="transmembrane region" description="Helical" evidence="9">
    <location>
        <begin position="111"/>
        <end position="135"/>
    </location>
</feature>
<evidence type="ECO:0000313" key="12">
    <source>
        <dbReference type="Proteomes" id="UP000516404"/>
    </source>
</evidence>
<feature type="transmembrane region" description="Helical" evidence="9">
    <location>
        <begin position="33"/>
        <end position="54"/>
    </location>
</feature>
<dbReference type="KEGG" id="rter:IDM49_09595"/>
<dbReference type="Gene3D" id="1.20.1740.10">
    <property type="entry name" value="Amino acid/polyamine transporter I"/>
    <property type="match status" value="1"/>
</dbReference>
<evidence type="ECO:0000256" key="1">
    <source>
        <dbReference type="ARBA" id="ARBA00004141"/>
    </source>
</evidence>
<feature type="transmembrane region" description="Helical" evidence="9">
    <location>
        <begin position="372"/>
        <end position="395"/>
    </location>
</feature>
<sequence length="464" mass="49265">MKGRLVIDTQSRSAVSSQSTEPQLKKTLKARHLSMIAMGGAIGAGLLVGSSTAIATAGPAVILTYLIAGLVLFVVMRMLGELASVSPETGSFSTYAYRYIAPWAGFTVGWLYWWFWAVTAAIEATAAAVIITGWLPGLSQWTVAAALMIFFGAANLLSVKSYGEAEFWFSSIKIAAISAVMIIGIVALAGGFPVTHASFTNLTVGGGFFAHGIGGVFTALLAVIFSMFGAEIATIAAGESENPREAVIKAVNSVVFRILLFFVGAVAITITVVPWTSVTPGISPFVTMLQSLRIPYVSTIMSIVVLTALLSCLNASIYSSSRMVYSMSLIKDAPASFSTVSTAGAPRVAVLATAIVGLAATMLNYFMPEQVFSFLVNTTGAVGIFVWLIIAVSHLRSRRIHPLSEQDAGEVLRVRTYPYINWALIVFLVGLLIFMGVTEAHRQEVLISTGVAAVLALVGMLRHR</sequence>
<dbReference type="AlphaFoldDB" id="A0A7H2BCR8"/>
<feature type="compositionally biased region" description="Polar residues" evidence="8">
    <location>
        <begin position="8"/>
        <end position="22"/>
    </location>
</feature>
<feature type="transmembrane region" description="Helical" evidence="9">
    <location>
        <begin position="60"/>
        <end position="79"/>
    </location>
</feature>
<feature type="transmembrane region" description="Helical" evidence="9">
    <location>
        <begin position="348"/>
        <end position="366"/>
    </location>
</feature>
<gene>
    <name evidence="11" type="ORF">IDM49_09595</name>
</gene>
<name>A0A7H2BCR8_9MICC</name>
<dbReference type="PANTHER" id="PTHR43495">
    <property type="entry name" value="GABA PERMEASE"/>
    <property type="match status" value="1"/>
</dbReference>
<protein>
    <submittedName>
        <fullName evidence="11">Amino acid permease</fullName>
    </submittedName>
</protein>
<feature type="transmembrane region" description="Helical" evidence="9">
    <location>
        <begin position="443"/>
        <end position="461"/>
    </location>
</feature>
<reference evidence="11 12" key="1">
    <citation type="submission" date="2020-09" db="EMBL/GenBank/DDBJ databases">
        <title>Investigation of environmental microbes.</title>
        <authorList>
            <person name="Ou Y."/>
            <person name="Kang Q."/>
        </authorList>
    </citation>
    <scope>NUCLEOTIDE SEQUENCE [LARGE SCALE GENOMIC DNA]</scope>
    <source>
        <strain evidence="11 12">KJZ-14</strain>
    </source>
</reference>
<evidence type="ECO:0000256" key="5">
    <source>
        <dbReference type="ARBA" id="ARBA00022970"/>
    </source>
</evidence>
<evidence type="ECO:0000256" key="3">
    <source>
        <dbReference type="ARBA" id="ARBA00022448"/>
    </source>
</evidence>
<feature type="transmembrane region" description="Helical" evidence="9">
    <location>
        <begin position="174"/>
        <end position="196"/>
    </location>
</feature>
<dbReference type="GO" id="GO:0006865">
    <property type="term" value="P:amino acid transport"/>
    <property type="evidence" value="ECO:0007669"/>
    <property type="project" value="UniProtKB-KW"/>
</dbReference>
<keyword evidence="6 9" id="KW-1133">Transmembrane helix</keyword>
<evidence type="ECO:0000256" key="8">
    <source>
        <dbReference type="SAM" id="MobiDB-lite"/>
    </source>
</evidence>
<keyword evidence="3" id="KW-0813">Transport</keyword>
<dbReference type="InterPro" id="IPR004841">
    <property type="entry name" value="AA-permease/SLC12A_dom"/>
</dbReference>
<dbReference type="PANTHER" id="PTHR43495:SF5">
    <property type="entry name" value="GAMMA-AMINOBUTYRIC ACID PERMEASE"/>
    <property type="match status" value="1"/>
</dbReference>
<dbReference type="Pfam" id="PF00324">
    <property type="entry name" value="AA_permease"/>
    <property type="match status" value="1"/>
</dbReference>
<comment type="similarity">
    <text evidence="2">Belongs to the amino acid-polyamine-organocation (APC) superfamily. Amino acid transporter (AAT) (TC 2.A.3.1) family.</text>
</comment>
<proteinExistence type="inferred from homology"/>
<feature type="domain" description="Amino acid permease/ SLC12A" evidence="10">
    <location>
        <begin position="32"/>
        <end position="442"/>
    </location>
</feature>
<evidence type="ECO:0000256" key="2">
    <source>
        <dbReference type="ARBA" id="ARBA00008583"/>
    </source>
</evidence>
<accession>A0A7H2BCR8</accession>
<feature type="transmembrane region" description="Helical" evidence="9">
    <location>
        <begin position="254"/>
        <end position="276"/>
    </location>
</feature>
<feature type="transmembrane region" description="Helical" evidence="9">
    <location>
        <begin position="416"/>
        <end position="437"/>
    </location>
</feature>
<feature type="transmembrane region" description="Helical" evidence="9">
    <location>
        <begin position="208"/>
        <end position="233"/>
    </location>
</feature>
<dbReference type="InterPro" id="IPR004840">
    <property type="entry name" value="Amino_acid_permease_CS"/>
</dbReference>
<keyword evidence="7 9" id="KW-0472">Membrane</keyword>
<organism evidence="11 12">
    <name type="scientific">Rothia terrae</name>
    <dbReference type="NCBI Taxonomy" id="396015"/>
    <lineage>
        <taxon>Bacteria</taxon>
        <taxon>Bacillati</taxon>
        <taxon>Actinomycetota</taxon>
        <taxon>Actinomycetes</taxon>
        <taxon>Micrococcales</taxon>
        <taxon>Micrococcaceae</taxon>
        <taxon>Rothia</taxon>
    </lineage>
</organism>